<proteinExistence type="predicted"/>
<evidence type="ECO:0000313" key="3">
    <source>
        <dbReference type="Proteomes" id="UP000186228"/>
    </source>
</evidence>
<dbReference type="OrthoDB" id="8410967at2"/>
<keyword evidence="3" id="KW-1185">Reference proteome</keyword>
<reference evidence="3" key="1">
    <citation type="submission" date="2016-08" db="EMBL/GenBank/DDBJ databases">
        <authorList>
            <person name="Varghese N."/>
            <person name="Submissions Spin"/>
        </authorList>
    </citation>
    <scope>NUCLEOTIDE SEQUENCE [LARGE SCALE GENOMIC DNA]</scope>
    <source>
        <strain evidence="3">CCBAU 57015</strain>
    </source>
</reference>
<accession>A0A1C3WG34</accession>
<organism evidence="2 3">
    <name type="scientific">Rhizobium hainanense</name>
    <dbReference type="NCBI Taxonomy" id="52131"/>
    <lineage>
        <taxon>Bacteria</taxon>
        <taxon>Pseudomonadati</taxon>
        <taxon>Pseudomonadota</taxon>
        <taxon>Alphaproteobacteria</taxon>
        <taxon>Hyphomicrobiales</taxon>
        <taxon>Rhizobiaceae</taxon>
        <taxon>Rhizobium/Agrobacterium group</taxon>
        <taxon>Rhizobium</taxon>
    </lineage>
</organism>
<sequence length="80" mass="8634">MELLLTLASFVAIAIAVYVLFSQSGKRLSFKIKCFIFSGLVFCMTALWSIVYGPDIWILIQAGIIIVVATIGGLFSSGKA</sequence>
<dbReference type="AlphaFoldDB" id="A0A1C3WG34"/>
<dbReference type="Proteomes" id="UP000186228">
    <property type="component" value="Unassembled WGS sequence"/>
</dbReference>
<feature type="transmembrane region" description="Helical" evidence="1">
    <location>
        <begin position="34"/>
        <end position="50"/>
    </location>
</feature>
<feature type="transmembrane region" description="Helical" evidence="1">
    <location>
        <begin position="56"/>
        <end position="75"/>
    </location>
</feature>
<evidence type="ECO:0000256" key="1">
    <source>
        <dbReference type="SAM" id="Phobius"/>
    </source>
</evidence>
<dbReference type="RefSeq" id="WP_075856846.1">
    <property type="nucleotide sequence ID" value="NZ_FMAC01000018.1"/>
</dbReference>
<keyword evidence="1" id="KW-0812">Transmembrane</keyword>
<evidence type="ECO:0000313" key="2">
    <source>
        <dbReference type="EMBL" id="SCB38979.1"/>
    </source>
</evidence>
<gene>
    <name evidence="2" type="ORF">GA0061100_11835</name>
</gene>
<dbReference type="EMBL" id="FMAC01000018">
    <property type="protein sequence ID" value="SCB38979.1"/>
    <property type="molecule type" value="Genomic_DNA"/>
</dbReference>
<keyword evidence="1" id="KW-0472">Membrane</keyword>
<name>A0A1C3WG34_9HYPH</name>
<protein>
    <submittedName>
        <fullName evidence="2">Uncharacterized protein</fullName>
    </submittedName>
</protein>
<dbReference type="STRING" id="52131.GA0061100_11835"/>
<keyword evidence="1" id="KW-1133">Transmembrane helix</keyword>
<feature type="transmembrane region" description="Helical" evidence="1">
    <location>
        <begin position="6"/>
        <end position="22"/>
    </location>
</feature>